<dbReference type="RefSeq" id="WP_264071977.1">
    <property type="nucleotide sequence ID" value="NZ_JACKTY010000051.1"/>
</dbReference>
<name>A0ABT3CMK1_9MYCO</name>
<gene>
    <name evidence="1" type="ORF">H7J73_32250</name>
</gene>
<keyword evidence="2" id="KW-1185">Reference proteome</keyword>
<proteinExistence type="predicted"/>
<protein>
    <submittedName>
        <fullName evidence="1">Uncharacterized protein</fullName>
    </submittedName>
</protein>
<comment type="caution">
    <text evidence="1">The sequence shown here is derived from an EMBL/GenBank/DDBJ whole genome shotgun (WGS) entry which is preliminary data.</text>
</comment>
<sequence>MSGEVLVRAWEPNLIDEGARLKATLVRRDITFQARTGDFDVEQITMPGLAVIAESAGPRSQNAIDVCVSAIPSQIKFTILSTDELIWMPIAAHRDTFNHWHLECVPFADWLRLKLRNEPELRGTPNGR</sequence>
<accession>A0ABT3CMK1</accession>
<reference evidence="1 2" key="1">
    <citation type="journal article" date="2022" name="BMC Genomics">
        <title>Comparative genome analysis of mycobacteria focusing on tRNA and non-coding RNA.</title>
        <authorList>
            <person name="Behra P.R.K."/>
            <person name="Pettersson B.M.F."/>
            <person name="Ramesh M."/>
            <person name="Das S."/>
            <person name="Dasgupta S."/>
            <person name="Kirsebom L.A."/>
        </authorList>
    </citation>
    <scope>NUCLEOTIDE SEQUENCE [LARGE SCALE GENOMIC DNA]</scope>
    <source>
        <strain evidence="1 2">DSM 44078</strain>
    </source>
</reference>
<dbReference type="Proteomes" id="UP001526201">
    <property type="component" value="Unassembled WGS sequence"/>
</dbReference>
<evidence type="ECO:0000313" key="2">
    <source>
        <dbReference type="Proteomes" id="UP001526201"/>
    </source>
</evidence>
<organism evidence="1 2">
    <name type="scientific">Mycolicibacterium komossense</name>
    <dbReference type="NCBI Taxonomy" id="1779"/>
    <lineage>
        <taxon>Bacteria</taxon>
        <taxon>Bacillati</taxon>
        <taxon>Actinomycetota</taxon>
        <taxon>Actinomycetes</taxon>
        <taxon>Mycobacteriales</taxon>
        <taxon>Mycobacteriaceae</taxon>
        <taxon>Mycolicibacterium</taxon>
    </lineage>
</organism>
<evidence type="ECO:0000313" key="1">
    <source>
        <dbReference type="EMBL" id="MCV7230690.1"/>
    </source>
</evidence>
<dbReference type="EMBL" id="JACKTY010000051">
    <property type="protein sequence ID" value="MCV7230690.1"/>
    <property type="molecule type" value="Genomic_DNA"/>
</dbReference>